<keyword evidence="3" id="KW-1185">Reference proteome</keyword>
<dbReference type="Gene3D" id="3.30.559.10">
    <property type="entry name" value="Chloramphenicol acetyltransferase-like domain"/>
    <property type="match status" value="1"/>
</dbReference>
<dbReference type="SUPFAM" id="SSF52777">
    <property type="entry name" value="CoA-dependent acyltransferases"/>
    <property type="match status" value="1"/>
</dbReference>
<evidence type="ECO:0000313" key="3">
    <source>
        <dbReference type="Proteomes" id="UP000182624"/>
    </source>
</evidence>
<proteinExistence type="predicted"/>
<organism evidence="2 3">
    <name type="scientific">Butyrivibrio proteoclasticus</name>
    <dbReference type="NCBI Taxonomy" id="43305"/>
    <lineage>
        <taxon>Bacteria</taxon>
        <taxon>Bacillati</taxon>
        <taxon>Bacillota</taxon>
        <taxon>Clostridia</taxon>
        <taxon>Lachnospirales</taxon>
        <taxon>Lachnospiraceae</taxon>
        <taxon>Butyrivibrio</taxon>
    </lineage>
</organism>
<dbReference type="RefSeq" id="WP_074883969.1">
    <property type="nucleotide sequence ID" value="NZ_FOXO01000003.1"/>
</dbReference>
<dbReference type="InterPro" id="IPR023213">
    <property type="entry name" value="CAT-like_dom_sf"/>
</dbReference>
<gene>
    <name evidence="2" type="ORF">SAMN04487928_10333</name>
</gene>
<keyword evidence="2" id="KW-0808">Transferase</keyword>
<dbReference type="GO" id="GO:0016746">
    <property type="term" value="F:acyltransferase activity"/>
    <property type="evidence" value="ECO:0007669"/>
    <property type="project" value="UniProtKB-KW"/>
</dbReference>
<feature type="domain" description="2-oxoacid dehydrogenase acyltransferase catalytic" evidence="1">
    <location>
        <begin position="191"/>
        <end position="275"/>
    </location>
</feature>
<dbReference type="Proteomes" id="UP000182624">
    <property type="component" value="Unassembled WGS sequence"/>
</dbReference>
<dbReference type="Pfam" id="PF00198">
    <property type="entry name" value="2-oxoacid_dh"/>
    <property type="match status" value="1"/>
</dbReference>
<accession>A0A1I5QZE9</accession>
<keyword evidence="2" id="KW-0012">Acyltransferase</keyword>
<sequence length="283" mass="32562">MGKRRIGDRSDGTQIRDIDAMHYVMPLMYPNRCDNEAYMKVSVDITKTEDYIKKYNEEHPDNRIAIFDIIIAAMLKTLRLRPQMNRFIANQTMYQRNCITAAFTVKKEFRDDGDETLARIVAEDTDNLESISFKVREQIAKCKVEDDESTDAMNFIKRLPAKHVLGAVARYLDRHGWMPKSVIATDPYQCSVVLTNLGSLGMDIGYHHLMNWGTNSIFVIVGTKKFKPFYDKDGNVTMKRVIDLAVTLDERISDGFYYGRSLRLVQKLIENPELLEGALSKEI</sequence>
<dbReference type="InterPro" id="IPR001078">
    <property type="entry name" value="2-oxoacid_DH_actylTfrase"/>
</dbReference>
<dbReference type="OrthoDB" id="356891at2"/>
<name>A0A1I5QZE9_9FIRM</name>
<dbReference type="AlphaFoldDB" id="A0A1I5QZE9"/>
<reference evidence="3" key="1">
    <citation type="submission" date="2016-10" db="EMBL/GenBank/DDBJ databases">
        <authorList>
            <person name="Varghese N."/>
            <person name="Submissions S."/>
        </authorList>
    </citation>
    <scope>NUCLEOTIDE SEQUENCE [LARGE SCALE GENOMIC DNA]</scope>
    <source>
        <strain evidence="3">P18</strain>
    </source>
</reference>
<dbReference type="EMBL" id="FOXO01000003">
    <property type="protein sequence ID" value="SFP51477.1"/>
    <property type="molecule type" value="Genomic_DNA"/>
</dbReference>
<evidence type="ECO:0000313" key="2">
    <source>
        <dbReference type="EMBL" id="SFP51477.1"/>
    </source>
</evidence>
<protein>
    <submittedName>
        <fullName evidence="2">2-oxoacid dehydrogenases acyltransferase (Catalytic domain)</fullName>
    </submittedName>
</protein>
<evidence type="ECO:0000259" key="1">
    <source>
        <dbReference type="Pfam" id="PF00198"/>
    </source>
</evidence>